<evidence type="ECO:0000259" key="1">
    <source>
        <dbReference type="Pfam" id="PF07110"/>
    </source>
</evidence>
<dbReference type="SMR" id="Q9KGB0"/>
<protein>
    <submittedName>
        <fullName evidence="2">BH0200 protein</fullName>
    </submittedName>
</protein>
<dbReference type="PDB" id="2FTR">
    <property type="method" value="X-ray"/>
    <property type="resolution" value="1.40 A"/>
    <property type="chains" value="A/B=1-107"/>
</dbReference>
<accession>Q9KGB0</accession>
<dbReference type="EMBL" id="BA000004">
    <property type="protein sequence ID" value="BAB03919.1"/>
    <property type="molecule type" value="Genomic_DNA"/>
</dbReference>
<sequence length="107" mass="12333">MKGENMMVKLIALYEQPEDKQAFDEHYFNTHAPLTRKIPGLRDMKVTRIVGSPMGESKFYLMCEMYYDDHESLQQAMRTDEGKASGKDAMKFAGKLLTLMIGEEMDE</sequence>
<dbReference type="KEGG" id="bha:BH0200"/>
<reference evidence="4" key="2">
    <citation type="submission" date="2006-01" db="PDB data bank">
        <title>Crystal structure of (10172812) from BACILLUS HALODURANS at 1.40 A resolution.</title>
        <authorList>
            <consortium name="Joint Center for Structural Genomics (JCSG)"/>
        </authorList>
    </citation>
    <scope>X-RAY CRYSTALLOGRAPHY (1.40 ANGSTROMS)</scope>
</reference>
<dbReference type="Pfam" id="PF07110">
    <property type="entry name" value="EthD"/>
    <property type="match status" value="1"/>
</dbReference>
<dbReference type="eggNOG" id="COG3224">
    <property type="taxonomic scope" value="Bacteria"/>
</dbReference>
<dbReference type="InterPro" id="IPR009799">
    <property type="entry name" value="EthD_dom"/>
</dbReference>
<dbReference type="PDBsum" id="2FTR"/>
<proteinExistence type="evidence at protein level"/>
<dbReference type="STRING" id="272558.gene:10726040"/>
<keyword evidence="4" id="KW-0002">3D-structure</keyword>
<dbReference type="SUPFAM" id="SSF54909">
    <property type="entry name" value="Dimeric alpha+beta barrel"/>
    <property type="match status" value="1"/>
</dbReference>
<dbReference type="AlphaFoldDB" id="Q9KGB0"/>
<gene>
    <name evidence="2" type="ordered locus">BH0200</name>
</gene>
<keyword evidence="3" id="KW-1185">Reference proteome</keyword>
<dbReference type="HOGENOM" id="CLU_115019_4_1_9"/>
<dbReference type="PANTHER" id="PTHR40260">
    <property type="entry name" value="BLR8190 PROTEIN"/>
    <property type="match status" value="1"/>
</dbReference>
<name>Q9KGB0_HALH5</name>
<evidence type="ECO:0000313" key="2">
    <source>
        <dbReference type="EMBL" id="BAB03919.1"/>
    </source>
</evidence>
<dbReference type="Proteomes" id="UP000001258">
    <property type="component" value="Chromosome"/>
</dbReference>
<dbReference type="PIR" id="H83674">
    <property type="entry name" value="H83674"/>
</dbReference>
<dbReference type="NCBIfam" id="TIGR02118">
    <property type="entry name" value="EthD family reductase"/>
    <property type="match status" value="1"/>
</dbReference>
<dbReference type="InterPro" id="IPR011008">
    <property type="entry name" value="Dimeric_a/b-barrel"/>
</dbReference>
<feature type="domain" description="EthD" evidence="1">
    <location>
        <begin position="16"/>
        <end position="94"/>
    </location>
</feature>
<dbReference type="GO" id="GO:0016491">
    <property type="term" value="F:oxidoreductase activity"/>
    <property type="evidence" value="ECO:0007669"/>
    <property type="project" value="InterPro"/>
</dbReference>
<dbReference type="EvolutionaryTrace" id="Q9KGB0"/>
<evidence type="ECO:0000313" key="3">
    <source>
        <dbReference type="Proteomes" id="UP000001258"/>
    </source>
</evidence>
<organism evidence="2 3">
    <name type="scientific">Halalkalibacterium halodurans (strain ATCC BAA-125 / DSM 18197 / FERM 7344 / JCM 9153 / C-125)</name>
    <name type="common">Bacillus halodurans</name>
    <dbReference type="NCBI Taxonomy" id="272558"/>
    <lineage>
        <taxon>Bacteria</taxon>
        <taxon>Bacillati</taxon>
        <taxon>Bacillota</taxon>
        <taxon>Bacilli</taxon>
        <taxon>Bacillales</taxon>
        <taxon>Bacillaceae</taxon>
        <taxon>Halalkalibacterium (ex Joshi et al. 2022)</taxon>
    </lineage>
</organism>
<reference evidence="2 3" key="1">
    <citation type="journal article" date="2000" name="Nucleic Acids Res.">
        <title>Complete genome sequence of the alkaliphilic bacterium Bacillus halodurans and genomic sequence comparison with Bacillus subtilis.</title>
        <authorList>
            <person name="Takami H."/>
            <person name="Nakasone K."/>
            <person name="Takaki Y."/>
            <person name="Maeno G."/>
            <person name="Sasaki R."/>
            <person name="Masui N."/>
            <person name="Fuji F."/>
            <person name="Hirama C."/>
            <person name="Nakamura Y."/>
            <person name="Ogasawara N."/>
            <person name="Kuhara S."/>
            <person name="Horikoshi K."/>
        </authorList>
    </citation>
    <scope>NUCLEOTIDE SEQUENCE [LARGE SCALE GENOMIC DNA]</scope>
    <source>
        <strain evidence="3">ATCC BAA-125 / DSM 18197 / FERM 7344 / JCM 9153 / C-125</strain>
    </source>
</reference>
<dbReference type="PANTHER" id="PTHR40260:SF2">
    <property type="entry name" value="BLR8190 PROTEIN"/>
    <property type="match status" value="1"/>
</dbReference>
<evidence type="ECO:0007829" key="4">
    <source>
        <dbReference type="PDB" id="2FTR"/>
    </source>
</evidence>
<dbReference type="Gene3D" id="3.30.70.100">
    <property type="match status" value="1"/>
</dbReference>